<gene>
    <name evidence="2" type="ORF">SAMN04488029_2332</name>
</gene>
<evidence type="ECO:0000256" key="1">
    <source>
        <dbReference type="SAM" id="Phobius"/>
    </source>
</evidence>
<feature type="transmembrane region" description="Helical" evidence="1">
    <location>
        <begin position="75"/>
        <end position="95"/>
    </location>
</feature>
<keyword evidence="1" id="KW-1133">Transmembrane helix</keyword>
<keyword evidence="1" id="KW-0472">Membrane</keyword>
<proteinExistence type="predicted"/>
<name>A0A1W2GEI4_REIFA</name>
<sequence length="208" mass="24874">MNQNLTISRVDRIVFVLRQCSLSAIISVLLDTNMNFSYLTFILVFGFLLVTLIYFQRRKIGIKSNYPLPFFWLKLKKVGAHVYPIIYIVIIVYVFNYRHSVYQLNREFDLSRYSWALKNVIDGGNVLFDDNYQVGFYKEQLSLPSKMDWLNLSYRIEPNNRIRLFNRTGNSEIFKFLIDENPLTYDYFTKSDFLTIKHQNFTMVFEKI</sequence>
<feature type="transmembrane region" description="Helical" evidence="1">
    <location>
        <begin position="36"/>
        <end position="55"/>
    </location>
</feature>
<organism evidence="2 3">
    <name type="scientific">Reichenbachiella faecimaris</name>
    <dbReference type="NCBI Taxonomy" id="692418"/>
    <lineage>
        <taxon>Bacteria</taxon>
        <taxon>Pseudomonadati</taxon>
        <taxon>Bacteroidota</taxon>
        <taxon>Cytophagia</taxon>
        <taxon>Cytophagales</taxon>
        <taxon>Reichenbachiellaceae</taxon>
        <taxon>Reichenbachiella</taxon>
    </lineage>
</organism>
<keyword evidence="3" id="KW-1185">Reference proteome</keyword>
<protein>
    <submittedName>
        <fullName evidence="2">Uncharacterized protein</fullName>
    </submittedName>
</protein>
<dbReference type="AlphaFoldDB" id="A0A1W2GEI4"/>
<dbReference type="RefSeq" id="WP_139793846.1">
    <property type="nucleotide sequence ID" value="NZ_FWYF01000002.1"/>
</dbReference>
<reference evidence="2 3" key="1">
    <citation type="submission" date="2017-04" db="EMBL/GenBank/DDBJ databases">
        <authorList>
            <person name="Afonso C.L."/>
            <person name="Miller P.J."/>
            <person name="Scott M.A."/>
            <person name="Spackman E."/>
            <person name="Goraichik I."/>
            <person name="Dimitrov K.M."/>
            <person name="Suarez D.L."/>
            <person name="Swayne D.E."/>
        </authorList>
    </citation>
    <scope>NUCLEOTIDE SEQUENCE [LARGE SCALE GENOMIC DNA]</scope>
    <source>
        <strain evidence="2 3">DSM 26133</strain>
    </source>
</reference>
<accession>A0A1W2GEI4</accession>
<dbReference type="STRING" id="692418.SAMN04488029_2332"/>
<dbReference type="EMBL" id="FWYF01000002">
    <property type="protein sequence ID" value="SMD35083.1"/>
    <property type="molecule type" value="Genomic_DNA"/>
</dbReference>
<dbReference type="Proteomes" id="UP000192472">
    <property type="component" value="Unassembled WGS sequence"/>
</dbReference>
<keyword evidence="1" id="KW-0812">Transmembrane</keyword>
<evidence type="ECO:0000313" key="3">
    <source>
        <dbReference type="Proteomes" id="UP000192472"/>
    </source>
</evidence>
<evidence type="ECO:0000313" key="2">
    <source>
        <dbReference type="EMBL" id="SMD35083.1"/>
    </source>
</evidence>